<dbReference type="OrthoDB" id="4062651at2759"/>
<dbReference type="PANTHER" id="PTHR24346">
    <property type="entry name" value="MAP/MICROTUBULE AFFINITY-REGULATING KINASE"/>
    <property type="match status" value="1"/>
</dbReference>
<dbReference type="InterPro" id="IPR011009">
    <property type="entry name" value="Kinase-like_dom_sf"/>
</dbReference>
<evidence type="ECO:0000256" key="1">
    <source>
        <dbReference type="ARBA" id="ARBA00022741"/>
    </source>
</evidence>
<dbReference type="Pfam" id="PF00069">
    <property type="entry name" value="Pkinase"/>
    <property type="match status" value="1"/>
</dbReference>
<comment type="similarity">
    <text evidence="4">Belongs to the protein kinase superfamily.</text>
</comment>
<dbReference type="GO" id="GO:0035556">
    <property type="term" value="P:intracellular signal transduction"/>
    <property type="evidence" value="ECO:0007669"/>
    <property type="project" value="TreeGrafter"/>
</dbReference>
<feature type="binding site" evidence="3">
    <location>
        <position position="90"/>
    </location>
    <ligand>
        <name>ATP</name>
        <dbReference type="ChEBI" id="CHEBI:30616"/>
    </ligand>
</feature>
<dbReference type="InterPro" id="IPR008271">
    <property type="entry name" value="Ser/Thr_kinase_AS"/>
</dbReference>
<accession>A0A367IK25</accession>
<dbReference type="FunFam" id="1.10.510.10:FF:000571">
    <property type="entry name" value="Maternal embryonic leucine zipper kinase"/>
    <property type="match status" value="1"/>
</dbReference>
<reference evidence="6 7" key="1">
    <citation type="journal article" date="2018" name="G3 (Bethesda)">
        <title>Phylogenetic and Phylogenomic Definition of Rhizopus Species.</title>
        <authorList>
            <person name="Gryganskyi A.P."/>
            <person name="Golan J."/>
            <person name="Dolatabadi S."/>
            <person name="Mondo S."/>
            <person name="Robb S."/>
            <person name="Idnurm A."/>
            <person name="Muszewska A."/>
            <person name="Steczkiewicz K."/>
            <person name="Masonjones S."/>
            <person name="Liao H.L."/>
            <person name="Gajdeczka M.T."/>
            <person name="Anike F."/>
            <person name="Vuek A."/>
            <person name="Anishchenko I.M."/>
            <person name="Voigt K."/>
            <person name="de Hoog G.S."/>
            <person name="Smith M.E."/>
            <person name="Heitman J."/>
            <person name="Vilgalys R."/>
            <person name="Stajich J.E."/>
        </authorList>
    </citation>
    <scope>NUCLEOTIDE SEQUENCE [LARGE SCALE GENOMIC DNA]</scope>
    <source>
        <strain evidence="6 7">LSU 92-RS-03</strain>
    </source>
</reference>
<dbReference type="PROSITE" id="PS00108">
    <property type="entry name" value="PROTEIN_KINASE_ST"/>
    <property type="match status" value="1"/>
</dbReference>
<name>A0A367IK25_RHIST</name>
<evidence type="ECO:0000256" key="4">
    <source>
        <dbReference type="RuleBase" id="RU000304"/>
    </source>
</evidence>
<evidence type="ECO:0000259" key="5">
    <source>
        <dbReference type="PROSITE" id="PS50011"/>
    </source>
</evidence>
<sequence>MNFSKKSDSSLHINTDPTETYTYHAENPFPSPSSPKPVWRNHQCQLTKPPSNKITPKSWETIKNKVIGYGGSSVVRKGFRISDGQKVAVKVVQKTEDSRLERELDIWRSLDHKHIVNLEKVLETDSAFYIVCDFCENGSLLDRLQRPISSEEVGVFFGQLCDALQYLHQEMRICHKDLKLENVLLDENNNIKLCDFGLAMHEQPITQSNGMLAGGSLPYVAPEQIKSSTAIGCPSTDIWSLGVILYALAVGKLPFSDDYDL</sequence>
<dbReference type="InterPro" id="IPR017441">
    <property type="entry name" value="Protein_kinase_ATP_BS"/>
</dbReference>
<dbReference type="PROSITE" id="PS50011">
    <property type="entry name" value="PROTEIN_KINASE_DOM"/>
    <property type="match status" value="1"/>
</dbReference>
<dbReference type="EMBL" id="PJQM01007547">
    <property type="protein sequence ID" value="RCH78034.1"/>
    <property type="molecule type" value="Genomic_DNA"/>
</dbReference>
<comment type="caution">
    <text evidence="6">The sequence shown here is derived from an EMBL/GenBank/DDBJ whole genome shotgun (WGS) entry which is preliminary data.</text>
</comment>
<dbReference type="SUPFAM" id="SSF56112">
    <property type="entry name" value="Protein kinase-like (PK-like)"/>
    <property type="match status" value="1"/>
</dbReference>
<dbReference type="GO" id="GO:0004674">
    <property type="term" value="F:protein serine/threonine kinase activity"/>
    <property type="evidence" value="ECO:0007669"/>
    <property type="project" value="UniProtKB-KW"/>
</dbReference>
<dbReference type="SMART" id="SM00220">
    <property type="entry name" value="S_TKc"/>
    <property type="match status" value="1"/>
</dbReference>
<keyword evidence="7" id="KW-1185">Reference proteome</keyword>
<dbReference type="STRING" id="4846.A0A367IK25"/>
<gene>
    <name evidence="6" type="ORF">CU098_005254</name>
</gene>
<keyword evidence="4" id="KW-0723">Serine/threonine-protein kinase</keyword>
<evidence type="ECO:0000313" key="6">
    <source>
        <dbReference type="EMBL" id="RCH78034.1"/>
    </source>
</evidence>
<dbReference type="PANTHER" id="PTHR24346:SF76">
    <property type="entry name" value="NON-SPECIFIC SERINE_THREONINE PROTEIN KINASE"/>
    <property type="match status" value="1"/>
</dbReference>
<keyword evidence="4" id="KW-0418">Kinase</keyword>
<feature type="non-terminal residue" evidence="6">
    <location>
        <position position="261"/>
    </location>
</feature>
<dbReference type="GO" id="GO:0005524">
    <property type="term" value="F:ATP binding"/>
    <property type="evidence" value="ECO:0007669"/>
    <property type="project" value="UniProtKB-UniRule"/>
</dbReference>
<dbReference type="PROSITE" id="PS00107">
    <property type="entry name" value="PROTEIN_KINASE_ATP"/>
    <property type="match status" value="1"/>
</dbReference>
<organism evidence="6 7">
    <name type="scientific">Rhizopus stolonifer</name>
    <name type="common">Rhizopus nigricans</name>
    <dbReference type="NCBI Taxonomy" id="4846"/>
    <lineage>
        <taxon>Eukaryota</taxon>
        <taxon>Fungi</taxon>
        <taxon>Fungi incertae sedis</taxon>
        <taxon>Mucoromycota</taxon>
        <taxon>Mucoromycotina</taxon>
        <taxon>Mucoromycetes</taxon>
        <taxon>Mucorales</taxon>
        <taxon>Mucorineae</taxon>
        <taxon>Rhizopodaceae</taxon>
        <taxon>Rhizopus</taxon>
    </lineage>
</organism>
<evidence type="ECO:0000256" key="2">
    <source>
        <dbReference type="ARBA" id="ARBA00022840"/>
    </source>
</evidence>
<evidence type="ECO:0000313" key="7">
    <source>
        <dbReference type="Proteomes" id="UP000253551"/>
    </source>
</evidence>
<proteinExistence type="inferred from homology"/>
<dbReference type="InterPro" id="IPR000719">
    <property type="entry name" value="Prot_kinase_dom"/>
</dbReference>
<evidence type="ECO:0000256" key="3">
    <source>
        <dbReference type="PROSITE-ProRule" id="PRU10141"/>
    </source>
</evidence>
<dbReference type="Gene3D" id="1.10.510.10">
    <property type="entry name" value="Transferase(Phosphotransferase) domain 1"/>
    <property type="match status" value="1"/>
</dbReference>
<protein>
    <recommendedName>
        <fullName evidence="5">Protein kinase domain-containing protein</fullName>
    </recommendedName>
</protein>
<dbReference type="GO" id="GO:0000226">
    <property type="term" value="P:microtubule cytoskeleton organization"/>
    <property type="evidence" value="ECO:0007669"/>
    <property type="project" value="TreeGrafter"/>
</dbReference>
<keyword evidence="1 3" id="KW-0547">Nucleotide-binding</keyword>
<dbReference type="AlphaFoldDB" id="A0A367IK25"/>
<dbReference type="Proteomes" id="UP000253551">
    <property type="component" value="Unassembled WGS sequence"/>
</dbReference>
<keyword evidence="2 3" id="KW-0067">ATP-binding</keyword>
<dbReference type="GO" id="GO:0005737">
    <property type="term" value="C:cytoplasm"/>
    <property type="evidence" value="ECO:0007669"/>
    <property type="project" value="TreeGrafter"/>
</dbReference>
<keyword evidence="4" id="KW-0808">Transferase</keyword>
<feature type="domain" description="Protein kinase" evidence="5">
    <location>
        <begin position="61"/>
        <end position="261"/>
    </location>
</feature>